<dbReference type="SUPFAM" id="SSF51735">
    <property type="entry name" value="NAD(P)-binding Rossmann-fold domains"/>
    <property type="match status" value="1"/>
</dbReference>
<accession>A0ABP0P4D2</accession>
<evidence type="ECO:0000256" key="2">
    <source>
        <dbReference type="ARBA" id="ARBA00022553"/>
    </source>
</evidence>
<dbReference type="EMBL" id="CAXAMN010022514">
    <property type="protein sequence ID" value="CAK9070493.1"/>
    <property type="molecule type" value="Genomic_DNA"/>
</dbReference>
<keyword evidence="5" id="KW-1185">Reference proteome</keyword>
<feature type="non-terminal residue" evidence="4">
    <location>
        <position position="370"/>
    </location>
</feature>
<evidence type="ECO:0000256" key="1">
    <source>
        <dbReference type="ARBA" id="ARBA00022450"/>
    </source>
</evidence>
<dbReference type="PANTHER" id="PTHR43775:SF37">
    <property type="entry name" value="SI:DKEY-61P9.11"/>
    <property type="match status" value="1"/>
</dbReference>
<dbReference type="InterPro" id="IPR036291">
    <property type="entry name" value="NAD(P)-bd_dom_sf"/>
</dbReference>
<evidence type="ECO:0000313" key="4">
    <source>
        <dbReference type="EMBL" id="CAK9070493.1"/>
    </source>
</evidence>
<organism evidence="4 5">
    <name type="scientific">Durusdinium trenchii</name>
    <dbReference type="NCBI Taxonomy" id="1381693"/>
    <lineage>
        <taxon>Eukaryota</taxon>
        <taxon>Sar</taxon>
        <taxon>Alveolata</taxon>
        <taxon>Dinophyceae</taxon>
        <taxon>Suessiales</taxon>
        <taxon>Symbiodiniaceae</taxon>
        <taxon>Durusdinium</taxon>
    </lineage>
</organism>
<comment type="caution">
    <text evidence="4">The sequence shown here is derived from an EMBL/GenBank/DDBJ whole genome shotgun (WGS) entry which is preliminary data.</text>
</comment>
<proteinExistence type="predicted"/>
<dbReference type="InterPro" id="IPR057326">
    <property type="entry name" value="KR_dom"/>
</dbReference>
<evidence type="ECO:0000259" key="3">
    <source>
        <dbReference type="SMART" id="SM00822"/>
    </source>
</evidence>
<keyword evidence="1" id="KW-0596">Phosphopantetheine</keyword>
<gene>
    <name evidence="4" type="ORF">CCMP2556_LOCUS34676</name>
</gene>
<dbReference type="Pfam" id="PF08659">
    <property type="entry name" value="KR"/>
    <property type="match status" value="1"/>
</dbReference>
<dbReference type="Proteomes" id="UP001642484">
    <property type="component" value="Unassembled WGS sequence"/>
</dbReference>
<evidence type="ECO:0000313" key="5">
    <source>
        <dbReference type="Proteomes" id="UP001642484"/>
    </source>
</evidence>
<name>A0ABP0P4D2_9DINO</name>
<dbReference type="InterPro" id="IPR050091">
    <property type="entry name" value="PKS_NRPS_Biosynth_Enz"/>
</dbReference>
<protein>
    <recommendedName>
        <fullName evidence="3">Ketoreductase domain-containing protein</fullName>
    </recommendedName>
</protein>
<dbReference type="Gene3D" id="3.40.50.720">
    <property type="entry name" value="NAD(P)-binding Rossmann-like Domain"/>
    <property type="match status" value="1"/>
</dbReference>
<dbReference type="InterPro" id="IPR013968">
    <property type="entry name" value="PKS_KR"/>
</dbReference>
<keyword evidence="2" id="KW-0597">Phosphoprotein</keyword>
<reference evidence="4 5" key="1">
    <citation type="submission" date="2024-02" db="EMBL/GenBank/DDBJ databases">
        <authorList>
            <person name="Chen Y."/>
            <person name="Shah S."/>
            <person name="Dougan E. K."/>
            <person name="Thang M."/>
            <person name="Chan C."/>
        </authorList>
    </citation>
    <scope>NUCLEOTIDE SEQUENCE [LARGE SCALE GENOMIC DNA]</scope>
</reference>
<sequence>MENAAGSSIYLRLQNAADPLGCVDGGQWPPVDLSQVQTEDVLIFSDNYGYCKDILNQAPPGRIGNKNVQTKAADKYTEKDVQKVVGSQAWDMIIFALGIDLPESSELADVHKQQELWCWGVYKELGLSVITNACLFGACNTARKENVPYLVAEMFRHASFGHNAVRILNKGRYVLRQMSCKPYMRKPEWQLPEDGVIAISGGNGALGLVMGLWLLRTAQKQGGKKFSIQFLSRSMKISEQNMPNWQEVQNLAQSLGIHVEQAKCDVSKQEPPESVESFVKSVTPNLAGFIHSAGVLQDAMLINQTWEKFDAVFEAKSRAAAFLHDALEKNSNPKLKFLWLFSSTSVYGNMGQLNYSASNSWLDALARHRL</sequence>
<dbReference type="SMART" id="SM00822">
    <property type="entry name" value="PKS_KR"/>
    <property type="match status" value="1"/>
</dbReference>
<dbReference type="PANTHER" id="PTHR43775">
    <property type="entry name" value="FATTY ACID SYNTHASE"/>
    <property type="match status" value="1"/>
</dbReference>
<feature type="domain" description="Ketoreductase" evidence="3">
    <location>
        <begin position="195"/>
        <end position="370"/>
    </location>
</feature>